<feature type="domain" description="CoA carboxyltransferase C-terminal" evidence="2">
    <location>
        <begin position="270"/>
        <end position="516"/>
    </location>
</feature>
<evidence type="ECO:0000313" key="4">
    <source>
        <dbReference type="Proteomes" id="UP000198744"/>
    </source>
</evidence>
<dbReference type="AlphaFoldDB" id="A0A1H7ZD58"/>
<dbReference type="PROSITE" id="PS50980">
    <property type="entry name" value="COA_CT_NTER"/>
    <property type="match status" value="1"/>
</dbReference>
<feature type="domain" description="CoA carboxyltransferase N-terminal" evidence="1">
    <location>
        <begin position="9"/>
        <end position="266"/>
    </location>
</feature>
<accession>A0A1H7ZD58</accession>
<dbReference type="PANTHER" id="PTHR43842">
    <property type="entry name" value="PROPIONYL-COA CARBOXYLASE BETA CHAIN"/>
    <property type="match status" value="1"/>
</dbReference>
<proteinExistence type="predicted"/>
<name>A0A1H7ZD58_9BACT</name>
<dbReference type="InterPro" id="IPR051047">
    <property type="entry name" value="AccD/PCCB"/>
</dbReference>
<dbReference type="InterPro" id="IPR011762">
    <property type="entry name" value="COA_CT_N"/>
</dbReference>
<dbReference type="EMBL" id="FOBS01000022">
    <property type="protein sequence ID" value="SEM56215.1"/>
    <property type="molecule type" value="Genomic_DNA"/>
</dbReference>
<protein>
    <submittedName>
        <fullName evidence="3">Propionyl-CoA carboxylase beta chain</fullName>
    </submittedName>
</protein>
<evidence type="ECO:0000313" key="3">
    <source>
        <dbReference type="EMBL" id="SEM56215.1"/>
    </source>
</evidence>
<dbReference type="Gene3D" id="3.90.226.10">
    <property type="entry name" value="2-enoyl-CoA Hydratase, Chain A, domain 1"/>
    <property type="match status" value="2"/>
</dbReference>
<dbReference type="Proteomes" id="UP000198744">
    <property type="component" value="Unassembled WGS sequence"/>
</dbReference>
<dbReference type="PROSITE" id="PS50989">
    <property type="entry name" value="COA_CT_CTER"/>
    <property type="match status" value="1"/>
</dbReference>
<dbReference type="SUPFAM" id="SSF52096">
    <property type="entry name" value="ClpP/crotonase"/>
    <property type="match status" value="2"/>
</dbReference>
<dbReference type="PANTHER" id="PTHR43842:SF2">
    <property type="entry name" value="PROPIONYL-COA CARBOXYLASE BETA CHAIN, MITOCHONDRIAL"/>
    <property type="match status" value="1"/>
</dbReference>
<dbReference type="InterPro" id="IPR034733">
    <property type="entry name" value="AcCoA_carboxyl_beta"/>
</dbReference>
<dbReference type="InterPro" id="IPR029045">
    <property type="entry name" value="ClpP/crotonase-like_dom_sf"/>
</dbReference>
<dbReference type="STRING" id="43775.SAMN04489760_12234"/>
<sequence length="523" mass="57457">MGTENNTNTTAEKLRDFGSRKKILMRMGGKEMVKKQHELDKLTARERLDLLFDTATFQEVQLFTKHRSTLFGLENKEIPADGVITGFGRVDGRVVFAAAQDFTCSGGSLGEMQAKKIWKVMDMAIAARKPFVSLNDSGGARIQEGVPALDGYGGIFYRNTLASGYIPQITATMGPTAGGAVYSPALTDWVFMVKRSSYMCITGPDVIKAVIGEEVTNEALGGALVHSTKSGVCHFAMDGDRDCINKIRTLLSYLPDSCHSPLPILPTSDKPDRECPELNGIIPDQPSKGYDMKRIIMEIADNHEMLEPHALWAKNMIVAFIRIMGCPVGVVANNPRFGAGALDVSASDKAARFIRFCDAFNIPLLTLADVPGYLPGTRQEWAGIITHGAKMLHAYSEATVPKLTVVIRKDYGGAYIGMCSKQLGADYVMAWPSAEIAVMGSEGACNIIYRREIQTAENPKTKRKELAETYEAQFNNPYFAAGLGIIDEIILPMDTRKRVAFLLEAFKEKSEKRLPKKHNNIPL</sequence>
<dbReference type="GO" id="GO:0004658">
    <property type="term" value="F:propionyl-CoA carboxylase activity"/>
    <property type="evidence" value="ECO:0007669"/>
    <property type="project" value="TreeGrafter"/>
</dbReference>
<dbReference type="Pfam" id="PF01039">
    <property type="entry name" value="Carboxyl_trans"/>
    <property type="match status" value="1"/>
</dbReference>
<reference evidence="3 4" key="1">
    <citation type="submission" date="2016-10" db="EMBL/GenBank/DDBJ databases">
        <authorList>
            <person name="de Groot N.N."/>
        </authorList>
    </citation>
    <scope>NUCLEOTIDE SEQUENCE [LARGE SCALE GENOMIC DNA]</scope>
    <source>
        <strain evidence="3 4">DSM 8423</strain>
    </source>
</reference>
<dbReference type="OrthoDB" id="9803706at2"/>
<gene>
    <name evidence="3" type="ORF">SAMN04489760_12234</name>
</gene>
<dbReference type="RefSeq" id="WP_093884172.1">
    <property type="nucleotide sequence ID" value="NZ_FOBS01000022.1"/>
</dbReference>
<keyword evidence="4" id="KW-1185">Reference proteome</keyword>
<evidence type="ECO:0000259" key="1">
    <source>
        <dbReference type="PROSITE" id="PS50980"/>
    </source>
</evidence>
<evidence type="ECO:0000259" key="2">
    <source>
        <dbReference type="PROSITE" id="PS50989"/>
    </source>
</evidence>
<dbReference type="InterPro" id="IPR011763">
    <property type="entry name" value="COA_CT_C"/>
</dbReference>
<organism evidence="3 4">
    <name type="scientific">Syntrophus gentianae</name>
    <dbReference type="NCBI Taxonomy" id="43775"/>
    <lineage>
        <taxon>Bacteria</taxon>
        <taxon>Pseudomonadati</taxon>
        <taxon>Thermodesulfobacteriota</taxon>
        <taxon>Syntrophia</taxon>
        <taxon>Syntrophales</taxon>
        <taxon>Syntrophaceae</taxon>
        <taxon>Syntrophus</taxon>
    </lineage>
</organism>